<proteinExistence type="predicted"/>
<feature type="domain" description="Manganese/iron superoxide dismutase C-terminal" evidence="2">
    <location>
        <begin position="121"/>
        <end position="178"/>
    </location>
</feature>
<dbReference type="PANTHER" id="PTHR43595">
    <property type="entry name" value="37S RIBOSOMAL PROTEIN S26, MITOCHONDRIAL"/>
    <property type="match status" value="1"/>
</dbReference>
<name>A0A1E4TNZ5_PACTA</name>
<dbReference type="PANTHER" id="PTHR43595:SF2">
    <property type="entry name" value="SMALL RIBOSOMAL SUBUNIT PROTEIN MS42"/>
    <property type="match status" value="1"/>
</dbReference>
<protein>
    <recommendedName>
        <fullName evidence="2">Manganese/iron superoxide dismutase C-terminal domain-containing protein</fullName>
    </recommendedName>
</protein>
<dbReference type="AlphaFoldDB" id="A0A1E4TNZ5"/>
<organism evidence="3 4">
    <name type="scientific">Pachysolen tannophilus NRRL Y-2460</name>
    <dbReference type="NCBI Taxonomy" id="669874"/>
    <lineage>
        <taxon>Eukaryota</taxon>
        <taxon>Fungi</taxon>
        <taxon>Dikarya</taxon>
        <taxon>Ascomycota</taxon>
        <taxon>Saccharomycotina</taxon>
        <taxon>Pichiomycetes</taxon>
        <taxon>Pachysolenaceae</taxon>
        <taxon>Pachysolen</taxon>
    </lineage>
</organism>
<dbReference type="EMBL" id="KV454018">
    <property type="protein sequence ID" value="ODV93442.1"/>
    <property type="molecule type" value="Genomic_DNA"/>
</dbReference>
<dbReference type="STRING" id="669874.A0A1E4TNZ5"/>
<evidence type="ECO:0000313" key="3">
    <source>
        <dbReference type="EMBL" id="ODV93442.1"/>
    </source>
</evidence>
<keyword evidence="4" id="KW-1185">Reference proteome</keyword>
<dbReference type="GO" id="GO:0046872">
    <property type="term" value="F:metal ion binding"/>
    <property type="evidence" value="ECO:0007669"/>
    <property type="project" value="InterPro"/>
</dbReference>
<feature type="domain" description="Manganese/iron superoxide dismutase C-terminal" evidence="2">
    <location>
        <begin position="209"/>
        <end position="254"/>
    </location>
</feature>
<dbReference type="InterPro" id="IPR019832">
    <property type="entry name" value="Mn/Fe_SOD_C"/>
</dbReference>
<dbReference type="OrthoDB" id="275227at2759"/>
<reference evidence="4" key="1">
    <citation type="submission" date="2016-05" db="EMBL/GenBank/DDBJ databases">
        <title>Comparative genomics of biotechnologically important yeasts.</title>
        <authorList>
            <consortium name="DOE Joint Genome Institute"/>
            <person name="Riley R."/>
            <person name="Haridas S."/>
            <person name="Wolfe K.H."/>
            <person name="Lopes M.R."/>
            <person name="Hittinger C.T."/>
            <person name="Goker M."/>
            <person name="Salamov A."/>
            <person name="Wisecaver J."/>
            <person name="Long T.M."/>
            <person name="Aerts A.L."/>
            <person name="Barry K."/>
            <person name="Choi C."/>
            <person name="Clum A."/>
            <person name="Coughlan A.Y."/>
            <person name="Deshpande S."/>
            <person name="Douglass A.P."/>
            <person name="Hanson S.J."/>
            <person name="Klenk H.-P."/>
            <person name="Labutti K."/>
            <person name="Lapidus A."/>
            <person name="Lindquist E."/>
            <person name="Lipzen A."/>
            <person name="Meier-Kolthoff J.P."/>
            <person name="Ohm R.A."/>
            <person name="Otillar R.P."/>
            <person name="Pangilinan J."/>
            <person name="Peng Y."/>
            <person name="Rokas A."/>
            <person name="Rosa C.A."/>
            <person name="Scheuner C."/>
            <person name="Sibirny A.A."/>
            <person name="Slot J.C."/>
            <person name="Stielow J.B."/>
            <person name="Sun H."/>
            <person name="Kurtzman C.P."/>
            <person name="Blackwell M."/>
            <person name="Grigoriev I.V."/>
            <person name="Jeffries T.W."/>
        </authorList>
    </citation>
    <scope>NUCLEOTIDE SEQUENCE [LARGE SCALE GENOMIC DNA]</scope>
    <source>
        <strain evidence="4">NRRL Y-2460</strain>
    </source>
</reference>
<dbReference type="Pfam" id="PF02777">
    <property type="entry name" value="Sod_Fe_C"/>
    <property type="match status" value="2"/>
</dbReference>
<gene>
    <name evidence="3" type="ORF">PACTADRAFT_52029</name>
</gene>
<dbReference type="GO" id="GO:0003735">
    <property type="term" value="F:structural constituent of ribosome"/>
    <property type="evidence" value="ECO:0007669"/>
    <property type="project" value="EnsemblFungi"/>
</dbReference>
<evidence type="ECO:0000259" key="2">
    <source>
        <dbReference type="Pfam" id="PF02777"/>
    </source>
</evidence>
<dbReference type="SUPFAM" id="SSF54719">
    <property type="entry name" value="Fe,Mn superoxide dismutase (SOD), C-terminal domain"/>
    <property type="match status" value="1"/>
</dbReference>
<accession>A0A1E4TNZ5</accession>
<dbReference type="Gene3D" id="3.55.40.20">
    <property type="entry name" value="Iron/manganese superoxide dismutase, C-terminal domain"/>
    <property type="match status" value="1"/>
</dbReference>
<dbReference type="SUPFAM" id="SSF46609">
    <property type="entry name" value="Fe,Mn superoxide dismutase (SOD), N-terminal domain"/>
    <property type="match status" value="1"/>
</dbReference>
<evidence type="ECO:0000313" key="4">
    <source>
        <dbReference type="Proteomes" id="UP000094236"/>
    </source>
</evidence>
<comment type="function">
    <text evidence="1">Component of the mitochondrial ribosome (mitoribosome), a dedicated translation machinery responsible for the synthesis of mitochondrial genome-encoded proteins, including at least some of the essential transmembrane subunits of the mitochondrial respiratory chain. The mitoribosomes are attached to the mitochondrial inner membrane and translation products are cotranslationally integrated into the membrane.</text>
</comment>
<evidence type="ECO:0000256" key="1">
    <source>
        <dbReference type="ARBA" id="ARBA00037226"/>
    </source>
</evidence>
<dbReference type="InterPro" id="IPR036314">
    <property type="entry name" value="SOD_C_sf"/>
</dbReference>
<dbReference type="GO" id="GO:0005763">
    <property type="term" value="C:mitochondrial small ribosomal subunit"/>
    <property type="evidence" value="ECO:0007669"/>
    <property type="project" value="EnsemblFungi"/>
</dbReference>
<dbReference type="Proteomes" id="UP000094236">
    <property type="component" value="Unassembled WGS sequence"/>
</dbReference>
<sequence>MFKLCRVVVPIAKSRTLVRSIHTVPVLPQFSKWTKEGVDGLYSPAGFKTSWEDYQKYLTMKLTMLTVGTENETRSPFNIMVSSAKKPYQSCVYHYASQAHNNHLFFEQLIDKSLNKSLPSRLLNERIEKIFGSFEDFKNEILFEAEQLQGQGWVFLVEDFDKSLKILTCNNEGTPYFYARNQSLDLNGPIDTGDYETLTLIKEKLANKDKDYNIPILAINVWDYAYLEDYGINGKADYLEKLWECINWDIINSRLFNPSRV</sequence>
<dbReference type="GO" id="GO:0004784">
    <property type="term" value="F:superoxide dismutase activity"/>
    <property type="evidence" value="ECO:0007669"/>
    <property type="project" value="InterPro"/>
</dbReference>
<dbReference type="InterPro" id="IPR036324">
    <property type="entry name" value="Mn/Fe_SOD_N_sf"/>
</dbReference>